<feature type="domain" description="Mutator-like transposase" evidence="3">
    <location>
        <begin position="139"/>
        <end position="459"/>
    </location>
</feature>
<dbReference type="EMBL" id="UYJE01001018">
    <property type="protein sequence ID" value="VDH98495.1"/>
    <property type="molecule type" value="Genomic_DNA"/>
</dbReference>
<dbReference type="Gene3D" id="3.90.320.10">
    <property type="match status" value="1"/>
</dbReference>
<keyword evidence="5" id="KW-1185">Reference proteome</keyword>
<evidence type="ECO:0008006" key="6">
    <source>
        <dbReference type="Google" id="ProtNLM"/>
    </source>
</evidence>
<dbReference type="GO" id="GO:0006281">
    <property type="term" value="P:DNA repair"/>
    <property type="evidence" value="ECO:0007669"/>
    <property type="project" value="UniProtKB-ARBA"/>
</dbReference>
<evidence type="ECO:0000259" key="3">
    <source>
        <dbReference type="Pfam" id="PF20700"/>
    </source>
</evidence>
<organism evidence="4 5">
    <name type="scientific">Mytilus galloprovincialis</name>
    <name type="common">Mediterranean mussel</name>
    <dbReference type="NCBI Taxonomy" id="29158"/>
    <lineage>
        <taxon>Eukaryota</taxon>
        <taxon>Metazoa</taxon>
        <taxon>Spiralia</taxon>
        <taxon>Lophotrochozoa</taxon>
        <taxon>Mollusca</taxon>
        <taxon>Bivalvia</taxon>
        <taxon>Autobranchia</taxon>
        <taxon>Pteriomorphia</taxon>
        <taxon>Mytilida</taxon>
        <taxon>Mytiloidea</taxon>
        <taxon>Mytilidae</taxon>
        <taxon>Mytilinae</taxon>
        <taxon>Mytilus</taxon>
    </lineage>
</organism>
<dbReference type="Gene3D" id="2.80.10.70">
    <property type="entry name" value="Spindlin/Ssty"/>
    <property type="match status" value="1"/>
</dbReference>
<dbReference type="AlphaFoldDB" id="A0A8B6BZX7"/>
<dbReference type="OrthoDB" id="6095878at2759"/>
<evidence type="ECO:0000256" key="1">
    <source>
        <dbReference type="SAM" id="MobiDB-lite"/>
    </source>
</evidence>
<reference evidence="4" key="1">
    <citation type="submission" date="2018-11" db="EMBL/GenBank/DDBJ databases">
        <authorList>
            <person name="Alioto T."/>
            <person name="Alioto T."/>
        </authorList>
    </citation>
    <scope>NUCLEOTIDE SEQUENCE</scope>
</reference>
<dbReference type="Pfam" id="PF09588">
    <property type="entry name" value="YqaJ"/>
    <property type="match status" value="1"/>
</dbReference>
<feature type="region of interest" description="Disordered" evidence="1">
    <location>
        <begin position="932"/>
        <end position="957"/>
    </location>
</feature>
<feature type="domain" description="YqaJ viral recombinase" evidence="2">
    <location>
        <begin position="704"/>
        <end position="861"/>
    </location>
</feature>
<dbReference type="Pfam" id="PF20700">
    <property type="entry name" value="Mutator"/>
    <property type="match status" value="1"/>
</dbReference>
<gene>
    <name evidence="4" type="ORF">MGAL_10B016985</name>
</gene>
<accession>A0A8B6BZX7</accession>
<dbReference type="CDD" id="cd22343">
    <property type="entry name" value="PDDEXK_lambda_exonuclease-like"/>
    <property type="match status" value="1"/>
</dbReference>
<feature type="region of interest" description="Disordered" evidence="1">
    <location>
        <begin position="621"/>
        <end position="652"/>
    </location>
</feature>
<dbReference type="InterPro" id="IPR051703">
    <property type="entry name" value="NF-kappa-B_Signaling_Reg"/>
</dbReference>
<dbReference type="Proteomes" id="UP000596742">
    <property type="component" value="Unassembled WGS sequence"/>
</dbReference>
<dbReference type="InterPro" id="IPR011604">
    <property type="entry name" value="PDDEXK-like_dom_sf"/>
</dbReference>
<dbReference type="SUPFAM" id="SSF52980">
    <property type="entry name" value="Restriction endonuclease-like"/>
    <property type="match status" value="1"/>
</dbReference>
<proteinExistence type="predicted"/>
<protein>
    <recommendedName>
        <fullName evidence="6">YqaJ viral recombinase domain-containing protein</fullName>
    </recommendedName>
</protein>
<comment type="caution">
    <text evidence="4">The sequence shown here is derived from an EMBL/GenBank/DDBJ whole genome shotgun (WGS) entry which is preliminary data.</text>
</comment>
<name>A0A8B6BZX7_MYTGA</name>
<evidence type="ECO:0000313" key="4">
    <source>
        <dbReference type="EMBL" id="VDH98495.1"/>
    </source>
</evidence>
<dbReference type="InterPro" id="IPR049012">
    <property type="entry name" value="Mutator_transp_dom"/>
</dbReference>
<dbReference type="PANTHER" id="PTHR46609:SF8">
    <property type="entry name" value="YQAJ VIRAL RECOMBINASE DOMAIN-CONTAINING PROTEIN"/>
    <property type="match status" value="1"/>
</dbReference>
<evidence type="ECO:0000259" key="2">
    <source>
        <dbReference type="Pfam" id="PF09588"/>
    </source>
</evidence>
<feature type="compositionally biased region" description="Basic residues" evidence="1">
    <location>
        <begin position="621"/>
        <end position="639"/>
    </location>
</feature>
<dbReference type="InterPro" id="IPR042567">
    <property type="entry name" value="SPIN/Ssty_sf"/>
</dbReference>
<sequence length="1055" mass="120342">MVNRKKKTYKRFGLPSGRFRVHRKSKNIYSGNKSKTYGCNAGEGLRLKIFKKRSLSSFTRRRINLLRKHLNSSDRVFRATDGSLKSSNYKSCNSPASGYRLIAIQKLQQHYHDIANHVVFCDKARDIAVRGGNMVEIISQPANYGLATTLQARCSGCQQKLSFDTSSRLETNASRHFDVNVRAVWGALASGNGLAHLNEVLATLDSPTMSQNTFTTIENEISQWWKDLLQEDFSQAIAEEKKIAIAKGNFHEGVPSVTVICDGGWSKRSHKHSYNALGGVGVIIGAETKKILHLGVRNKYCYICNRASNLKVDAKEHECFKNWDKSSQAMEADIIVEGFLKANEHGVRYMHLIGDGDSSVYAQIMQNVPVWGKYVKKIECSNHVCKCVRSNLEKLVNENPEYKGKGKLTKQIRVRIVSSIRCAIRMRSLESDKRKAIKNLEHDITNCINHIYGDHSRCSDFCKANLKDKSSAQAHEAIDNDDTENIFDEQSCFWNEGTSNDALEESRLSSNLSITDLMSCMRQDLSLILSRVAKKSASLLGNFTSNLAEMWMHVRTKYDGGKIYNHCNRGSWHNRCYAASLRFNKGIQWSPQTWEETTSSVSGHYYTTLYSKRLQCLKNNTKTKGKKEIKSRRYKRKMKSAKESTAASSKKHYGPEAIQVEADISSEELDKKKQQYLKKHIEITPSEIDDIEINTRLQGSCKRWRDERATRLTASNFGLIFKRNPKIPVTPLLNQLLNSKFYGNSATRHGLSEERITIKEYIQYKLKQNVHVKVERMGLVIDKTHKFLAGSPDGKVTEEEIGKPPSVGLIEIKNVLYRKDTSFTDAVKQVKNFCLELKEKKLQVKRSHNYYYQCQGLLNVCNKPWIDLIVRTTNPYELHVERIFKDSVFWTHQMQPKLSSFFFKAVLPELSAPRISKYPGIREPGIWFVSRSSPNLENQPSTSTSHTKSRKRKSDQNLDSCLSNISAAASNTVTLKRSRRKCSSLKFVGRRISHEWIEDDGTGKWYKGTVTAVIDKNDGDEDAEYEVYYENHKEANIVDHLNDDFKKGSLKFIDI</sequence>
<evidence type="ECO:0000313" key="5">
    <source>
        <dbReference type="Proteomes" id="UP000596742"/>
    </source>
</evidence>
<dbReference type="InterPro" id="IPR019080">
    <property type="entry name" value="YqaJ_viral_recombinase"/>
</dbReference>
<dbReference type="PANTHER" id="PTHR46609">
    <property type="entry name" value="EXONUCLEASE, PHAGE-TYPE/RECB, C-TERMINAL DOMAIN-CONTAINING PROTEIN"/>
    <property type="match status" value="1"/>
</dbReference>
<dbReference type="InterPro" id="IPR011335">
    <property type="entry name" value="Restrct_endonuc-II-like"/>
</dbReference>